<evidence type="ECO:0000256" key="1">
    <source>
        <dbReference type="SAM" id="Phobius"/>
    </source>
</evidence>
<keyword evidence="1" id="KW-0812">Transmembrane</keyword>
<feature type="transmembrane region" description="Helical" evidence="1">
    <location>
        <begin position="49"/>
        <end position="75"/>
    </location>
</feature>
<dbReference type="AlphaFoldDB" id="A0AA96V8A9"/>
<organism evidence="2 3">
    <name type="scientific">Methanolapillus ohkumae</name>
    <dbReference type="NCBI Taxonomy" id="3028298"/>
    <lineage>
        <taxon>Archaea</taxon>
        <taxon>Methanobacteriati</taxon>
        <taxon>Methanobacteriota</taxon>
        <taxon>Stenosarchaea group</taxon>
        <taxon>Methanomicrobia</taxon>
        <taxon>Methanosarcinales</taxon>
        <taxon>Methanosarcinaceae</taxon>
        <taxon>Methanolapillus</taxon>
    </lineage>
</organism>
<reference evidence="2 3" key="1">
    <citation type="submission" date="2023-07" db="EMBL/GenBank/DDBJ databases">
        <title>Closed genome sequence of Methanosarcinaceae archaeon Am2.</title>
        <authorList>
            <person name="Poehlein A."/>
            <person name="Protasov E."/>
            <person name="Platt K."/>
            <person name="Reeh H."/>
            <person name="Daniel R."/>
            <person name="Brune A."/>
        </authorList>
    </citation>
    <scope>NUCLEOTIDE SEQUENCE [LARGE SCALE GENOMIC DNA]</scope>
    <source>
        <strain evidence="2 3">Am2</strain>
    </source>
</reference>
<dbReference type="EMBL" id="CP131061">
    <property type="protein sequence ID" value="WNY27123.1"/>
    <property type="molecule type" value="Genomic_DNA"/>
</dbReference>
<gene>
    <name evidence="2" type="ORF">MsAm2_09140</name>
</gene>
<dbReference type="Proteomes" id="UP001304970">
    <property type="component" value="Chromosome"/>
</dbReference>
<sequence length="81" mass="8743">MSGSLFYKLLCRFSVLKLPQSVYGLSIAATVYGFSLLQSVYGLSIAATVYGFSLLLLLTVLILLQSVSIPSAVLLTNISFF</sequence>
<proteinExistence type="predicted"/>
<accession>A0AA96V8A9</accession>
<protein>
    <submittedName>
        <fullName evidence="2">Uncharacterized protein</fullName>
    </submittedName>
</protein>
<keyword evidence="1" id="KW-1133">Transmembrane helix</keyword>
<keyword evidence="1" id="KW-0472">Membrane</keyword>
<evidence type="ECO:0000313" key="2">
    <source>
        <dbReference type="EMBL" id="WNY27123.1"/>
    </source>
</evidence>
<keyword evidence="3" id="KW-1185">Reference proteome</keyword>
<feature type="transmembrane region" description="Helical" evidence="1">
    <location>
        <begin position="21"/>
        <end position="43"/>
    </location>
</feature>
<name>A0AA96V8A9_9EURY</name>
<evidence type="ECO:0000313" key="3">
    <source>
        <dbReference type="Proteomes" id="UP001304970"/>
    </source>
</evidence>